<keyword evidence="3" id="KW-1185">Reference proteome</keyword>
<dbReference type="Proteomes" id="UP001215503">
    <property type="component" value="Unassembled WGS sequence"/>
</dbReference>
<evidence type="ECO:0000313" key="3">
    <source>
        <dbReference type="Proteomes" id="UP001215503"/>
    </source>
</evidence>
<evidence type="ECO:0000313" key="2">
    <source>
        <dbReference type="EMBL" id="MDF2094582.1"/>
    </source>
</evidence>
<accession>A0ABT5YI47</accession>
<protein>
    <submittedName>
        <fullName evidence="2">TIGR02444 family protein</fullName>
    </submittedName>
</protein>
<feature type="coiled-coil region" evidence="1">
    <location>
        <begin position="85"/>
        <end position="112"/>
    </location>
</feature>
<dbReference type="NCBIfam" id="TIGR02444">
    <property type="entry name" value="TIGR02444 family protein"/>
    <property type="match status" value="1"/>
</dbReference>
<sequence>MEHTGRLWSFSLAIYGRPGVPEACLALQDSRGADVNRLLHALWCGALGHRITQDERQRLDEQAAPWHAHVVRPLRGVRQWLKGREATALGEAAELRQQIKAQELEAERLEQLLLESALAPPAATGGPSHAAANLLALIPAPDGDERDHLLTLLKATWPQLDPTRLSGLFPREHEQD</sequence>
<evidence type="ECO:0000256" key="1">
    <source>
        <dbReference type="SAM" id="Coils"/>
    </source>
</evidence>
<dbReference type="Pfam" id="PF09523">
    <property type="entry name" value="DUF2390"/>
    <property type="match status" value="1"/>
</dbReference>
<comment type="caution">
    <text evidence="2">The sequence shown here is derived from an EMBL/GenBank/DDBJ whole genome shotgun (WGS) entry which is preliminary data.</text>
</comment>
<dbReference type="EMBL" id="JARHUD010000001">
    <property type="protein sequence ID" value="MDF2094582.1"/>
    <property type="molecule type" value="Genomic_DNA"/>
</dbReference>
<gene>
    <name evidence="2" type="ORF">P2G67_01170</name>
</gene>
<proteinExistence type="predicted"/>
<dbReference type="RefSeq" id="WP_275819195.1">
    <property type="nucleotide sequence ID" value="NZ_JARHUD010000001.1"/>
</dbReference>
<dbReference type="InterPro" id="IPR012659">
    <property type="entry name" value="CHP02444"/>
</dbReference>
<keyword evidence="1" id="KW-0175">Coiled coil</keyword>
<reference evidence="2 3" key="1">
    <citation type="submission" date="2023-03" db="EMBL/GenBank/DDBJ databases">
        <title>Fodinicurvata sp. CAU 1616 isolated from sea sendiment.</title>
        <authorList>
            <person name="Kim W."/>
        </authorList>
    </citation>
    <scope>NUCLEOTIDE SEQUENCE [LARGE SCALE GENOMIC DNA]</scope>
    <source>
        <strain evidence="2 3">CAU 1616</strain>
    </source>
</reference>
<organism evidence="2 3">
    <name type="scientific">Aquibaculum arenosum</name>
    <dbReference type="NCBI Taxonomy" id="3032591"/>
    <lineage>
        <taxon>Bacteria</taxon>
        <taxon>Pseudomonadati</taxon>
        <taxon>Pseudomonadota</taxon>
        <taxon>Alphaproteobacteria</taxon>
        <taxon>Rhodospirillales</taxon>
        <taxon>Rhodovibrionaceae</taxon>
        <taxon>Aquibaculum</taxon>
    </lineage>
</organism>
<name>A0ABT5YI47_9PROT</name>